<proteinExistence type="predicted"/>
<evidence type="ECO:0000256" key="5">
    <source>
        <dbReference type="ARBA" id="ARBA00022553"/>
    </source>
</evidence>
<dbReference type="GO" id="GO:0000155">
    <property type="term" value="F:phosphorelay sensor kinase activity"/>
    <property type="evidence" value="ECO:0007669"/>
    <property type="project" value="InterPro"/>
</dbReference>
<protein>
    <recommendedName>
        <fullName evidence="3">histidine kinase</fullName>
        <ecNumber evidence="3">2.7.13.3</ecNumber>
    </recommendedName>
</protein>
<keyword evidence="4" id="KW-1003">Cell membrane</keyword>
<dbReference type="InterPro" id="IPR050980">
    <property type="entry name" value="2C_sensor_his_kinase"/>
</dbReference>
<dbReference type="InterPro" id="IPR036890">
    <property type="entry name" value="HATPase_C_sf"/>
</dbReference>
<evidence type="ECO:0000256" key="4">
    <source>
        <dbReference type="ARBA" id="ARBA00022475"/>
    </source>
</evidence>
<dbReference type="InterPro" id="IPR003660">
    <property type="entry name" value="HAMP_dom"/>
</dbReference>
<gene>
    <name evidence="13" type="ORF">D3872_14615</name>
</gene>
<dbReference type="InterPro" id="IPR036097">
    <property type="entry name" value="HisK_dim/P_sf"/>
</dbReference>
<dbReference type="Proteomes" id="UP000284006">
    <property type="component" value="Unassembled WGS sequence"/>
</dbReference>
<comment type="subcellular location">
    <subcellularLocation>
        <location evidence="2">Cell membrane</location>
        <topology evidence="2">Multi-pass membrane protein</topology>
    </subcellularLocation>
</comment>
<evidence type="ECO:0000256" key="7">
    <source>
        <dbReference type="ARBA" id="ARBA00022741"/>
    </source>
</evidence>
<keyword evidence="14" id="KW-1185">Reference proteome</keyword>
<keyword evidence="10" id="KW-0472">Membrane</keyword>
<dbReference type="InterPro" id="IPR003594">
    <property type="entry name" value="HATPase_dom"/>
</dbReference>
<keyword evidence="8 13" id="KW-0418">Kinase</keyword>
<evidence type="ECO:0000256" key="8">
    <source>
        <dbReference type="ARBA" id="ARBA00022777"/>
    </source>
</evidence>
<evidence type="ECO:0000256" key="10">
    <source>
        <dbReference type="SAM" id="Phobius"/>
    </source>
</evidence>
<evidence type="ECO:0000259" key="12">
    <source>
        <dbReference type="PROSITE" id="PS50885"/>
    </source>
</evidence>
<dbReference type="SMART" id="SM00387">
    <property type="entry name" value="HATPase_c"/>
    <property type="match status" value="1"/>
</dbReference>
<evidence type="ECO:0000259" key="11">
    <source>
        <dbReference type="PROSITE" id="PS50109"/>
    </source>
</evidence>
<dbReference type="GO" id="GO:0005524">
    <property type="term" value="F:ATP binding"/>
    <property type="evidence" value="ECO:0007669"/>
    <property type="project" value="UniProtKB-KW"/>
</dbReference>
<dbReference type="PANTHER" id="PTHR44936">
    <property type="entry name" value="SENSOR PROTEIN CREC"/>
    <property type="match status" value="1"/>
</dbReference>
<dbReference type="CDD" id="cd06225">
    <property type="entry name" value="HAMP"/>
    <property type="match status" value="1"/>
</dbReference>
<evidence type="ECO:0000256" key="3">
    <source>
        <dbReference type="ARBA" id="ARBA00012438"/>
    </source>
</evidence>
<dbReference type="EMBL" id="QYUP01000120">
    <property type="protein sequence ID" value="RJG15110.1"/>
    <property type="molecule type" value="Genomic_DNA"/>
</dbReference>
<name>A0A418XRI4_9BURK</name>
<dbReference type="EC" id="2.7.13.3" evidence="3"/>
<dbReference type="SMART" id="SM00388">
    <property type="entry name" value="HisKA"/>
    <property type="match status" value="1"/>
</dbReference>
<organism evidence="13 14">
    <name type="scientific">Massilia cavernae</name>
    <dbReference type="NCBI Taxonomy" id="2320864"/>
    <lineage>
        <taxon>Bacteria</taxon>
        <taxon>Pseudomonadati</taxon>
        <taxon>Pseudomonadota</taxon>
        <taxon>Betaproteobacteria</taxon>
        <taxon>Burkholderiales</taxon>
        <taxon>Oxalobacteraceae</taxon>
        <taxon>Telluria group</taxon>
        <taxon>Massilia</taxon>
    </lineage>
</organism>
<dbReference type="InterPro" id="IPR004358">
    <property type="entry name" value="Sig_transdc_His_kin-like_C"/>
</dbReference>
<keyword evidence="5" id="KW-0597">Phosphoprotein</keyword>
<dbReference type="SUPFAM" id="SSF47384">
    <property type="entry name" value="Homodimeric domain of signal transducing histidine kinase"/>
    <property type="match status" value="1"/>
</dbReference>
<evidence type="ECO:0000256" key="9">
    <source>
        <dbReference type="ARBA" id="ARBA00022840"/>
    </source>
</evidence>
<accession>A0A418XRI4</accession>
<dbReference type="RefSeq" id="WP_119811494.1">
    <property type="nucleotide sequence ID" value="NZ_QYUP01000120.1"/>
</dbReference>
<evidence type="ECO:0000256" key="1">
    <source>
        <dbReference type="ARBA" id="ARBA00000085"/>
    </source>
</evidence>
<dbReference type="SUPFAM" id="SSF55874">
    <property type="entry name" value="ATPase domain of HSP90 chaperone/DNA topoisomerase II/histidine kinase"/>
    <property type="match status" value="1"/>
</dbReference>
<keyword evidence="10" id="KW-1133">Transmembrane helix</keyword>
<comment type="caution">
    <text evidence="13">The sequence shown here is derived from an EMBL/GenBank/DDBJ whole genome shotgun (WGS) entry which is preliminary data.</text>
</comment>
<dbReference type="PRINTS" id="PR00344">
    <property type="entry name" value="BCTRLSENSOR"/>
</dbReference>
<dbReference type="SMART" id="SM00304">
    <property type="entry name" value="HAMP"/>
    <property type="match status" value="1"/>
</dbReference>
<dbReference type="AlphaFoldDB" id="A0A418XRI4"/>
<dbReference type="Pfam" id="PF00512">
    <property type="entry name" value="HisKA"/>
    <property type="match status" value="1"/>
</dbReference>
<dbReference type="InterPro" id="IPR003661">
    <property type="entry name" value="HisK_dim/P_dom"/>
</dbReference>
<dbReference type="Gene3D" id="1.10.287.130">
    <property type="match status" value="1"/>
</dbReference>
<dbReference type="InterPro" id="IPR005467">
    <property type="entry name" value="His_kinase_dom"/>
</dbReference>
<evidence type="ECO:0000313" key="14">
    <source>
        <dbReference type="Proteomes" id="UP000284006"/>
    </source>
</evidence>
<keyword evidence="6" id="KW-0808">Transferase</keyword>
<feature type="domain" description="Histidine kinase" evidence="11">
    <location>
        <begin position="226"/>
        <end position="434"/>
    </location>
</feature>
<feature type="domain" description="HAMP" evidence="12">
    <location>
        <begin position="166"/>
        <end position="218"/>
    </location>
</feature>
<comment type="catalytic activity">
    <reaction evidence="1">
        <text>ATP + protein L-histidine = ADP + protein N-phospho-L-histidine.</text>
        <dbReference type="EC" id="2.7.13.3"/>
    </reaction>
</comment>
<evidence type="ECO:0000256" key="6">
    <source>
        <dbReference type="ARBA" id="ARBA00022679"/>
    </source>
</evidence>
<dbReference type="CDD" id="cd00082">
    <property type="entry name" value="HisKA"/>
    <property type="match status" value="1"/>
</dbReference>
<dbReference type="GO" id="GO:0005886">
    <property type="term" value="C:plasma membrane"/>
    <property type="evidence" value="ECO:0007669"/>
    <property type="project" value="UniProtKB-SubCell"/>
</dbReference>
<keyword evidence="7" id="KW-0547">Nucleotide-binding</keyword>
<dbReference type="OrthoDB" id="9804645at2"/>
<keyword evidence="9" id="KW-0067">ATP-binding</keyword>
<evidence type="ECO:0000256" key="2">
    <source>
        <dbReference type="ARBA" id="ARBA00004651"/>
    </source>
</evidence>
<dbReference type="Pfam" id="PF02518">
    <property type="entry name" value="HATPase_c"/>
    <property type="match status" value="1"/>
</dbReference>
<dbReference type="PROSITE" id="PS50109">
    <property type="entry name" value="HIS_KIN"/>
    <property type="match status" value="1"/>
</dbReference>
<reference evidence="13 14" key="1">
    <citation type="submission" date="2018-09" db="EMBL/GenBank/DDBJ databases">
        <authorList>
            <person name="Zhu H."/>
        </authorList>
    </citation>
    <scope>NUCLEOTIDE SEQUENCE [LARGE SCALE GENOMIC DNA]</scope>
    <source>
        <strain evidence="13 14">K1S02-61</strain>
    </source>
</reference>
<feature type="transmembrane region" description="Helical" evidence="10">
    <location>
        <begin position="6"/>
        <end position="27"/>
    </location>
</feature>
<dbReference type="PANTHER" id="PTHR44936:SF10">
    <property type="entry name" value="SENSOR PROTEIN RSTB"/>
    <property type="match status" value="1"/>
</dbReference>
<dbReference type="Gene3D" id="3.30.565.10">
    <property type="entry name" value="Histidine kinase-like ATPase, C-terminal domain"/>
    <property type="match status" value="1"/>
</dbReference>
<dbReference type="Pfam" id="PF00672">
    <property type="entry name" value="HAMP"/>
    <property type="match status" value="1"/>
</dbReference>
<evidence type="ECO:0000313" key="13">
    <source>
        <dbReference type="EMBL" id="RJG15110.1"/>
    </source>
</evidence>
<sequence>MNRIFFRFFVLVMLSITAATFVIYLAITRLFGDPLEDIARRQAAAQIFLLEQYVDQAPADEWLTRLNKVREVSKVRLDLVPLIQARKELEPAQMGALDRGEVVLDAASKSFYRRVDLTGHKYIGSEAEVIHAQDLPIDIALALEMEAVRYVIVALALLIPIALWSRSHWQGLQALSKVADDFGAGDLSARAHMAPSASIYPLAERINHMAARIEGLLDAQRNLLHSVSHELRTPIARLEFALELLRGAAGDPALEKRIAAMEGDLSELNTLVGELLSMTRLDSPQSLQREQFELAPALAGCVDSLDPAGPAPLFELAPGLGSMEGDRRLLVRAVCNVMRNAQKYAQSRVALGARRTASGTVEIVVDDDGPGIPATERTRVFEPFYRLDRSRDRATGGFGLGLSIAHKAVGLHGGSIVAGESPLGGARFTITLPG</sequence>
<dbReference type="PROSITE" id="PS50885">
    <property type="entry name" value="HAMP"/>
    <property type="match status" value="1"/>
</dbReference>
<keyword evidence="10" id="KW-0812">Transmembrane</keyword>